<accession>A0A0U5BK62</accession>
<dbReference type="Proteomes" id="UP000218965">
    <property type="component" value="Chromosome"/>
</dbReference>
<dbReference type="EMBL" id="AP017315">
    <property type="protein sequence ID" value="BAU31243.1"/>
    <property type="molecule type" value="Genomic_DNA"/>
</dbReference>
<dbReference type="KEGG" id="malk:MalAC0309_0368"/>
<evidence type="ECO:0000256" key="1">
    <source>
        <dbReference type="SAM" id="MobiDB-lite"/>
    </source>
</evidence>
<gene>
    <name evidence="2" type="ORF">MalAC0309_0368</name>
</gene>
<sequence length="184" mass="20777">MRHAPQLPEVPQNARQLLRSRQLCVEPQVRHPRRQGRHVNRVGITIDLTFRSTTIKKILRSRDPHDEGFPLTRLHQVMPLGTTSELGGERRNNDCSSAHLRLVRNRVEQGPVPRRSNRVSTSLIIPMDVVQEGIDSAIQDCIGDGVKVEKWQPAISCDRAPEGRLPGASGSRHNDKSHLDNFPF</sequence>
<reference evidence="3" key="1">
    <citation type="submission" date="2015-12" db="EMBL/GenBank/DDBJ databases">
        <authorList>
            <person name="Shamseldin A."/>
            <person name="Moawad H."/>
            <person name="Abd El-Rahim W.M."/>
            <person name="Sadowsky M.J."/>
        </authorList>
    </citation>
    <scope>NUCLEOTIDE SEQUENCE [LARGE SCALE GENOMIC DNA]</scope>
    <source>
        <strain evidence="3">JAM AC0309</strain>
    </source>
</reference>
<organism evidence="2 3">
    <name type="scientific">Microcella alkaliphila</name>
    <dbReference type="NCBI Taxonomy" id="279828"/>
    <lineage>
        <taxon>Bacteria</taxon>
        <taxon>Bacillati</taxon>
        <taxon>Actinomycetota</taxon>
        <taxon>Actinomycetes</taxon>
        <taxon>Micrococcales</taxon>
        <taxon>Microbacteriaceae</taxon>
        <taxon>Microcella</taxon>
    </lineage>
</organism>
<name>A0A0U5BK62_9MICO</name>
<protein>
    <submittedName>
        <fullName evidence="2">Ab2-162</fullName>
    </submittedName>
</protein>
<evidence type="ECO:0000313" key="3">
    <source>
        <dbReference type="Proteomes" id="UP000218965"/>
    </source>
</evidence>
<feature type="region of interest" description="Disordered" evidence="1">
    <location>
        <begin position="158"/>
        <end position="184"/>
    </location>
</feature>
<reference evidence="2 3" key="2">
    <citation type="submission" date="2016-01" db="EMBL/GenBank/DDBJ databases">
        <title>Microcella alkaliphila JAM AC0309 whole genome shotgun sequence.</title>
        <authorList>
            <person name="Kurata A."/>
            <person name="Hirose Y."/>
            <person name="Kishimoto N."/>
            <person name="Kobayashi T."/>
        </authorList>
    </citation>
    <scope>NUCLEOTIDE SEQUENCE [LARGE SCALE GENOMIC DNA]</scope>
    <source>
        <strain evidence="2 3">JAM AC0309</strain>
    </source>
</reference>
<feature type="compositionally biased region" description="Basic and acidic residues" evidence="1">
    <location>
        <begin position="172"/>
        <end position="184"/>
    </location>
</feature>
<evidence type="ECO:0000313" key="2">
    <source>
        <dbReference type="EMBL" id="BAU31243.1"/>
    </source>
</evidence>
<proteinExistence type="predicted"/>
<dbReference type="AlphaFoldDB" id="A0A0U5BK62"/>